<dbReference type="AlphaFoldDB" id="A0A286P534"/>
<reference evidence="1" key="1">
    <citation type="journal article" date="2016" name="Biosci. Biotechnol. Biochem.">
        <title>Bioconversion of AHX to AOH by resting cells of Burkholderia contaminans CH-1.</title>
        <authorList>
            <person name="Choi J.H."/>
            <person name="Kikuchi A."/>
            <person name="Pumkaeo P."/>
            <person name="Hirai H."/>
            <person name="Tokuyama S."/>
            <person name="Kawagishi H."/>
        </authorList>
    </citation>
    <scope>NUCLEOTIDE SEQUENCE</scope>
    <source>
        <strain evidence="1">CH-1</strain>
    </source>
</reference>
<reference evidence="1" key="2">
    <citation type="journal article" date="2017" name="Genome Announc.">
        <title>High-Quality Draft Genome Sequence of Burkholderia contaminans CH-1, a Gram-Negative Bacterium That Metabolizes 2-Azahypoxanthine, a Plant Growth-Regulating Compound.</title>
        <authorList>
            <person name="Choi J.-H."/>
            <person name="Sugiura H."/>
            <person name="Moriuchi R."/>
            <person name="Kawagishi H."/>
            <person name="Dohra H."/>
        </authorList>
    </citation>
    <scope>NUCLEOTIDE SEQUENCE</scope>
    <source>
        <strain evidence="1">CH-1</strain>
    </source>
</reference>
<protein>
    <submittedName>
        <fullName evidence="1">Uncharacterized protein</fullName>
    </submittedName>
</protein>
<dbReference type="EMBL" id="AP018357">
    <property type="protein sequence ID" value="BBA37890.1"/>
    <property type="molecule type" value="Genomic_DNA"/>
</dbReference>
<proteinExistence type="predicted"/>
<organism evidence="1">
    <name type="scientific">Burkholderia contaminans</name>
    <dbReference type="NCBI Taxonomy" id="488447"/>
    <lineage>
        <taxon>Bacteria</taxon>
        <taxon>Pseudomonadati</taxon>
        <taxon>Pseudomonadota</taxon>
        <taxon>Betaproteobacteria</taxon>
        <taxon>Burkholderiales</taxon>
        <taxon>Burkholderiaceae</taxon>
        <taxon>Burkholderia</taxon>
        <taxon>Burkholderia cepacia complex</taxon>
    </lineage>
</organism>
<evidence type="ECO:0000313" key="1">
    <source>
        <dbReference type="EMBL" id="BBA37890.1"/>
    </source>
</evidence>
<accession>A0A286P534</accession>
<name>A0A286P534_9BURK</name>
<sequence>MTLMAAMGMDREPIPVRVRKAAVRAKDGAGSKIKYARDHVVDGVDLIHFRPLIRDEVGG</sequence>
<gene>
    <name evidence="1" type="ORF">BCCH1_03010</name>
</gene>